<dbReference type="Pfam" id="PF03765">
    <property type="entry name" value="CRAL_TRIO_N"/>
    <property type="match status" value="1"/>
</dbReference>
<organism evidence="2 3">
    <name type="scientific">Orchesella cincta</name>
    <name type="common">Springtail</name>
    <name type="synonym">Podura cincta</name>
    <dbReference type="NCBI Taxonomy" id="48709"/>
    <lineage>
        <taxon>Eukaryota</taxon>
        <taxon>Metazoa</taxon>
        <taxon>Ecdysozoa</taxon>
        <taxon>Arthropoda</taxon>
        <taxon>Hexapoda</taxon>
        <taxon>Collembola</taxon>
        <taxon>Entomobryomorpha</taxon>
        <taxon>Entomobryoidea</taxon>
        <taxon>Orchesellidae</taxon>
        <taxon>Orchesellinae</taxon>
        <taxon>Orchesella</taxon>
    </lineage>
</organism>
<dbReference type="AlphaFoldDB" id="A0A1D2NH99"/>
<feature type="domain" description="CRAL/TRIO N-terminal" evidence="1">
    <location>
        <begin position="26"/>
        <end position="51"/>
    </location>
</feature>
<keyword evidence="3" id="KW-1185">Reference proteome</keyword>
<dbReference type="SUPFAM" id="SSF46938">
    <property type="entry name" value="CRAL/TRIO N-terminal domain"/>
    <property type="match status" value="1"/>
</dbReference>
<reference evidence="2 3" key="1">
    <citation type="journal article" date="2016" name="Genome Biol. Evol.">
        <title>Gene Family Evolution Reflects Adaptation to Soil Environmental Stressors in the Genome of the Collembolan Orchesella cincta.</title>
        <authorList>
            <person name="Faddeeva-Vakhrusheva A."/>
            <person name="Derks M.F."/>
            <person name="Anvar S.Y."/>
            <person name="Agamennone V."/>
            <person name="Suring W."/>
            <person name="Smit S."/>
            <person name="van Straalen N.M."/>
            <person name="Roelofs D."/>
        </authorList>
    </citation>
    <scope>NUCLEOTIDE SEQUENCE [LARGE SCALE GENOMIC DNA]</scope>
    <source>
        <tissue evidence="2">Mixed pool</tissue>
    </source>
</reference>
<dbReference type="OrthoDB" id="7837562at2759"/>
<protein>
    <submittedName>
        <fullName evidence="2">SEC14-like protein 4</fullName>
    </submittedName>
</protein>
<name>A0A1D2NH99_ORCCI</name>
<dbReference type="InterPro" id="IPR011074">
    <property type="entry name" value="CRAL/TRIO_N_dom"/>
</dbReference>
<dbReference type="Gene3D" id="1.10.8.20">
    <property type="entry name" value="N-terminal domain of phosphatidylinositol transfer protein sec14p"/>
    <property type="match status" value="1"/>
</dbReference>
<dbReference type="Proteomes" id="UP000094527">
    <property type="component" value="Unassembled WGS sequence"/>
</dbReference>
<comment type="caution">
    <text evidence="2">The sequence shown here is derived from an EMBL/GenBank/DDBJ whole genome shotgun (WGS) entry which is preliminary data.</text>
</comment>
<evidence type="ECO:0000259" key="1">
    <source>
        <dbReference type="SMART" id="SM01100"/>
    </source>
</evidence>
<proteinExistence type="predicted"/>
<dbReference type="InterPro" id="IPR036273">
    <property type="entry name" value="CRAL/TRIO_N_dom_sf"/>
</dbReference>
<gene>
    <name evidence="2" type="ORF">Ocin01_02019</name>
</gene>
<sequence>MAFLDEKKELKYVEQFRSAVKDLGRDDGTLRRFLRARDYDLNKAEEMLRKTVSNGCFLLLVASPI</sequence>
<dbReference type="SMART" id="SM01100">
    <property type="entry name" value="CRAL_TRIO_N"/>
    <property type="match status" value="1"/>
</dbReference>
<accession>A0A1D2NH99</accession>
<evidence type="ECO:0000313" key="3">
    <source>
        <dbReference type="Proteomes" id="UP000094527"/>
    </source>
</evidence>
<evidence type="ECO:0000313" key="2">
    <source>
        <dbReference type="EMBL" id="ODN04648.1"/>
    </source>
</evidence>
<dbReference type="EMBL" id="LJIJ01000038">
    <property type="protein sequence ID" value="ODN04648.1"/>
    <property type="molecule type" value="Genomic_DNA"/>
</dbReference>